<dbReference type="WBParaSite" id="jg14369">
    <property type="protein sequence ID" value="jg14369"/>
    <property type="gene ID" value="jg14369"/>
</dbReference>
<protein>
    <submittedName>
        <fullName evidence="3">Uncharacterized protein</fullName>
    </submittedName>
</protein>
<feature type="transmembrane region" description="Helical" evidence="1">
    <location>
        <begin position="129"/>
        <end position="154"/>
    </location>
</feature>
<keyword evidence="1" id="KW-0812">Transmembrane</keyword>
<dbReference type="AlphaFoldDB" id="A0A915D0W0"/>
<dbReference type="Proteomes" id="UP000887574">
    <property type="component" value="Unplaced"/>
</dbReference>
<accession>A0A915D0W0</accession>
<evidence type="ECO:0000313" key="2">
    <source>
        <dbReference type="Proteomes" id="UP000887574"/>
    </source>
</evidence>
<keyword evidence="1" id="KW-0472">Membrane</keyword>
<keyword evidence="2" id="KW-1185">Reference proteome</keyword>
<evidence type="ECO:0000313" key="3">
    <source>
        <dbReference type="WBParaSite" id="jg14369"/>
    </source>
</evidence>
<evidence type="ECO:0000256" key="1">
    <source>
        <dbReference type="SAM" id="Phobius"/>
    </source>
</evidence>
<sequence>MMCNTLILKPLFIALVAVGTALTAIAMFTPGWRQYSSSGTEDINVGIITRSCGGASNFTACGDWWDGQPAWMKTLHDLLPALPVLPPTGAVWPGRLFSDRGYCRLRRQKQDQINGGFPSSLNDEGNIGYSFWVGVGAMLVMIMATFVGCVIGGLSTVSNN</sequence>
<name>A0A915D0W0_9BILA</name>
<proteinExistence type="predicted"/>
<organism evidence="2 3">
    <name type="scientific">Ditylenchus dipsaci</name>
    <dbReference type="NCBI Taxonomy" id="166011"/>
    <lineage>
        <taxon>Eukaryota</taxon>
        <taxon>Metazoa</taxon>
        <taxon>Ecdysozoa</taxon>
        <taxon>Nematoda</taxon>
        <taxon>Chromadorea</taxon>
        <taxon>Rhabditida</taxon>
        <taxon>Tylenchina</taxon>
        <taxon>Tylenchomorpha</taxon>
        <taxon>Sphaerularioidea</taxon>
        <taxon>Anguinidae</taxon>
        <taxon>Anguininae</taxon>
        <taxon>Ditylenchus</taxon>
    </lineage>
</organism>
<keyword evidence="1" id="KW-1133">Transmembrane helix</keyword>
<reference evidence="3" key="1">
    <citation type="submission" date="2022-11" db="UniProtKB">
        <authorList>
            <consortium name="WormBaseParasite"/>
        </authorList>
    </citation>
    <scope>IDENTIFICATION</scope>
</reference>